<organism evidence="10 11">
    <name type="scientific">Phototrophicus methaneseepsis</name>
    <dbReference type="NCBI Taxonomy" id="2710758"/>
    <lineage>
        <taxon>Bacteria</taxon>
        <taxon>Bacillati</taxon>
        <taxon>Chloroflexota</taxon>
        <taxon>Candidatus Thermofontia</taxon>
        <taxon>Phototrophicales</taxon>
        <taxon>Phototrophicaceae</taxon>
        <taxon>Phototrophicus</taxon>
    </lineage>
</organism>
<keyword evidence="3 6" id="KW-0547">Nucleotide-binding</keyword>
<evidence type="ECO:0000313" key="10">
    <source>
        <dbReference type="EMBL" id="QPC82857.1"/>
    </source>
</evidence>
<dbReference type="GO" id="GO:0005524">
    <property type="term" value="F:ATP binding"/>
    <property type="evidence" value="ECO:0007669"/>
    <property type="project" value="UniProtKB-UniRule"/>
</dbReference>
<keyword evidence="10" id="KW-0723">Serine/threonine-protein kinase</keyword>
<feature type="binding site" evidence="6">
    <location>
        <position position="52"/>
    </location>
    <ligand>
        <name>ATP</name>
        <dbReference type="ChEBI" id="CHEBI:30616"/>
    </ligand>
</feature>
<evidence type="ECO:0000256" key="2">
    <source>
        <dbReference type="ARBA" id="ARBA00022679"/>
    </source>
</evidence>
<dbReference type="PANTHER" id="PTHR43289">
    <property type="entry name" value="MITOGEN-ACTIVATED PROTEIN KINASE KINASE KINASE 20-RELATED"/>
    <property type="match status" value="1"/>
</dbReference>
<accession>A0A7S8IES1</accession>
<dbReference type="Gene3D" id="3.30.200.20">
    <property type="entry name" value="Phosphorylase Kinase, domain 1"/>
    <property type="match status" value="1"/>
</dbReference>
<keyword evidence="8" id="KW-1133">Transmembrane helix</keyword>
<dbReference type="EMBL" id="CP062983">
    <property type="protein sequence ID" value="QPC82857.1"/>
    <property type="molecule type" value="Genomic_DNA"/>
</dbReference>
<dbReference type="PROSITE" id="PS50011">
    <property type="entry name" value="PROTEIN_KINASE_DOM"/>
    <property type="match status" value="1"/>
</dbReference>
<dbReference type="RefSeq" id="WP_195170926.1">
    <property type="nucleotide sequence ID" value="NZ_CP062983.1"/>
</dbReference>
<evidence type="ECO:0000256" key="7">
    <source>
        <dbReference type="SAM" id="MobiDB-lite"/>
    </source>
</evidence>
<sequence>MNNKALACQNEYYHVGAIIDGLYELTDFVGSGGMACVYRAVEIGAPHPYAIKFLKAEYHNQAYLIRFFQNEASNMRDLAHPNIVRFYRFVNKEQYSYIIMDYIDGYALSEIIKRMYEQQRHIPLNEVVRIMTQVARALDTIHREGYVHRDIKPGNVLIQKEDGKAYLTDLGITTDAQTMVSGAGTIAYMSPEQAEDGMSDHRGDIYSYGIMLFEMLARQRPFSAAPGSSGRAAEQSLVDQHRESPIPNITDFREGLPPELNDIMKKALAKKAEDRYDSILKLAQDVHEALRPLLNQDMQDFTQITHLAKLQTLTTPAIDLGGNDRSGRMWRIIALVAMVALAVMIGGVAILNNNFSNAMMTPAGVAFVAETQAATTTSVPPTETETATATPTSTETPTATPTLTQTPTASPTPTDIPSLTPTVDDAVAAATVAPSPSPVPNLAAEAVSYSLVEGMNALAEPDNYAQLMLDTSPGDEMRYLRLGLVDGFRIELDIDNDDMGMIERYGIAFRMRDPDNYYLLRIDPVLNSWSVDKIIAGDERPEVREEGSFTTNDDSHVTLTGLGNIFMIKIGDSDLIPYVDSALPQGSAALWLSASGPIKLDALNVSLLGQDADIAQAIAPTPAPGIGDPYRYLREDVNRLLATNNVATSSVNCPEYIPVYEQLTRHQQSRSEDVQSLAQQIADAGQFIYTRCQAESPNAPLAFINEGQGYIDWEATLRAVLSQIQSDDETT</sequence>
<keyword evidence="8" id="KW-0812">Transmembrane</keyword>
<dbReference type="GO" id="GO:0004674">
    <property type="term" value="F:protein serine/threonine kinase activity"/>
    <property type="evidence" value="ECO:0007669"/>
    <property type="project" value="UniProtKB-KW"/>
</dbReference>
<dbReference type="PROSITE" id="PS00108">
    <property type="entry name" value="PROTEIN_KINASE_ST"/>
    <property type="match status" value="1"/>
</dbReference>
<feature type="transmembrane region" description="Helical" evidence="8">
    <location>
        <begin position="332"/>
        <end position="351"/>
    </location>
</feature>
<dbReference type="InterPro" id="IPR011009">
    <property type="entry name" value="Kinase-like_dom_sf"/>
</dbReference>
<feature type="region of interest" description="Disordered" evidence="7">
    <location>
        <begin position="375"/>
        <end position="416"/>
    </location>
</feature>
<evidence type="ECO:0000256" key="1">
    <source>
        <dbReference type="ARBA" id="ARBA00012513"/>
    </source>
</evidence>
<name>A0A7S8IES1_9CHLR</name>
<dbReference type="AlphaFoldDB" id="A0A7S8IES1"/>
<keyword evidence="11" id="KW-1185">Reference proteome</keyword>
<dbReference type="CDD" id="cd14014">
    <property type="entry name" value="STKc_PknB_like"/>
    <property type="match status" value="1"/>
</dbReference>
<evidence type="ECO:0000259" key="9">
    <source>
        <dbReference type="PROSITE" id="PS50011"/>
    </source>
</evidence>
<evidence type="ECO:0000256" key="3">
    <source>
        <dbReference type="ARBA" id="ARBA00022741"/>
    </source>
</evidence>
<keyword evidence="2" id="KW-0808">Transferase</keyword>
<dbReference type="Proteomes" id="UP000594468">
    <property type="component" value="Chromosome"/>
</dbReference>
<feature type="compositionally biased region" description="Low complexity" evidence="7">
    <location>
        <begin position="375"/>
        <end position="413"/>
    </location>
</feature>
<dbReference type="KEGG" id="pmet:G4Y79_00335"/>
<keyword evidence="4 10" id="KW-0418">Kinase</keyword>
<dbReference type="EC" id="2.7.11.1" evidence="1"/>
<reference evidence="10 11" key="1">
    <citation type="submission" date="2020-02" db="EMBL/GenBank/DDBJ databases">
        <authorList>
            <person name="Zheng R.K."/>
            <person name="Sun C.M."/>
        </authorList>
    </citation>
    <scope>NUCLEOTIDE SEQUENCE [LARGE SCALE GENOMIC DNA]</scope>
    <source>
        <strain evidence="11">rifampicinis</strain>
    </source>
</reference>
<dbReference type="InterPro" id="IPR000719">
    <property type="entry name" value="Prot_kinase_dom"/>
</dbReference>
<gene>
    <name evidence="10" type="ORF">G4Y79_00335</name>
</gene>
<dbReference type="SMART" id="SM00220">
    <property type="entry name" value="S_TKc"/>
    <property type="match status" value="1"/>
</dbReference>
<evidence type="ECO:0000256" key="5">
    <source>
        <dbReference type="ARBA" id="ARBA00022840"/>
    </source>
</evidence>
<evidence type="ECO:0000256" key="8">
    <source>
        <dbReference type="SAM" id="Phobius"/>
    </source>
</evidence>
<dbReference type="SUPFAM" id="SSF56112">
    <property type="entry name" value="Protein kinase-like (PK-like)"/>
    <property type="match status" value="1"/>
</dbReference>
<dbReference type="Gene3D" id="2.60.120.560">
    <property type="entry name" value="Exo-inulinase, domain 1"/>
    <property type="match status" value="1"/>
</dbReference>
<evidence type="ECO:0000313" key="11">
    <source>
        <dbReference type="Proteomes" id="UP000594468"/>
    </source>
</evidence>
<dbReference type="InterPro" id="IPR008271">
    <property type="entry name" value="Ser/Thr_kinase_AS"/>
</dbReference>
<evidence type="ECO:0000256" key="4">
    <source>
        <dbReference type="ARBA" id="ARBA00022777"/>
    </source>
</evidence>
<dbReference type="PROSITE" id="PS00107">
    <property type="entry name" value="PROTEIN_KINASE_ATP"/>
    <property type="match status" value="1"/>
</dbReference>
<keyword evidence="8" id="KW-0472">Membrane</keyword>
<keyword evidence="5 6" id="KW-0067">ATP-binding</keyword>
<dbReference type="Pfam" id="PF00069">
    <property type="entry name" value="Pkinase"/>
    <property type="match status" value="1"/>
</dbReference>
<feature type="domain" description="Protein kinase" evidence="9">
    <location>
        <begin position="23"/>
        <end position="290"/>
    </location>
</feature>
<protein>
    <recommendedName>
        <fullName evidence="1">non-specific serine/threonine protein kinase</fullName>
        <ecNumber evidence="1">2.7.11.1</ecNumber>
    </recommendedName>
</protein>
<evidence type="ECO:0000256" key="6">
    <source>
        <dbReference type="PROSITE-ProRule" id="PRU10141"/>
    </source>
</evidence>
<dbReference type="Gene3D" id="1.10.510.10">
    <property type="entry name" value="Transferase(Phosphotransferase) domain 1"/>
    <property type="match status" value="1"/>
</dbReference>
<dbReference type="PANTHER" id="PTHR43289:SF6">
    <property type="entry name" value="SERINE_THREONINE-PROTEIN KINASE NEKL-3"/>
    <property type="match status" value="1"/>
</dbReference>
<proteinExistence type="predicted"/>
<dbReference type="InterPro" id="IPR017441">
    <property type="entry name" value="Protein_kinase_ATP_BS"/>
</dbReference>